<accession>A0A8J5EWR2</accession>
<dbReference type="GO" id="GO:0005953">
    <property type="term" value="C:CAAX-protein geranylgeranyltransferase complex"/>
    <property type="evidence" value="ECO:0007669"/>
    <property type="project" value="TreeGrafter"/>
</dbReference>
<dbReference type="PANTHER" id="PTHR11129">
    <property type="entry name" value="PROTEIN FARNESYLTRANSFERASE ALPHA SUBUNIT/RAB GERANYLGERANYL TRANSFERASE ALPHA SUBUNIT"/>
    <property type="match status" value="1"/>
</dbReference>
<dbReference type="Pfam" id="PF01239">
    <property type="entry name" value="PPTA"/>
    <property type="match status" value="3"/>
</dbReference>
<dbReference type="GO" id="GO:0004660">
    <property type="term" value="F:protein farnesyltransferase activity"/>
    <property type="evidence" value="ECO:0007669"/>
    <property type="project" value="TreeGrafter"/>
</dbReference>
<protein>
    <recommendedName>
        <fullName evidence="7">Protein prenyltransferase alpha subunit repeat-containing protein 1</fullName>
    </recommendedName>
</protein>
<dbReference type="Gene3D" id="1.25.40.120">
    <property type="entry name" value="Protein prenylyltransferase"/>
    <property type="match status" value="1"/>
</dbReference>
<dbReference type="AlphaFoldDB" id="A0A8J5EWR2"/>
<evidence type="ECO:0000256" key="1">
    <source>
        <dbReference type="ARBA" id="ARBA00006734"/>
    </source>
</evidence>
<sequence>MLVALLFPAPQLSAAIHEVSRFAAPLSGTPLQTDLRESPLNVRALDGGGWFCRKWLGKFLSESKILKMEKDSSFSRGSEMSLLEQFEGILEGDKLIDEIGFLGPSQFASLDQDLSGSSLDQCTPIQLADVSLETNIAELNTVQYDKNFFWNRNNKLAISTDVLSHLYIAARHAYMYASRRYKASINLTLNKGAFCSASAQANFDHLLEDEILKHTKALLILSCNFSSAWNDRKLVLSRKHEMALFLEELRFSSLILSGAPKVESAWSQRRWVIKIVGDFLQDSPGIIREESDLVEKIAEKSKMNYRAWGHRCWLISCMNSDQVFHELAKSKKWTELHVADNCCFHYRRELMLNLLKEYHEASTGCNFDVCLLYKEELKWTELLIGRYIGREALWIHRRFLTQCWIKHFTTNQGAAAVTESEDLISSTTQTFIAKELKFARSFLNITDGFYDALDQAQYAASYILWTLKFALSQESMHEEILSELRDLKPLLLKTCAVNSLGWETML</sequence>
<dbReference type="PROSITE" id="PS51147">
    <property type="entry name" value="PFTA"/>
    <property type="match status" value="1"/>
</dbReference>
<evidence type="ECO:0008006" key="7">
    <source>
        <dbReference type="Google" id="ProtNLM"/>
    </source>
</evidence>
<dbReference type="PANTHER" id="PTHR11129:SF10">
    <property type="entry name" value="PROTEIN PRENYLYLTRANSFERASE SUPERFAMILY PROTEIN"/>
    <property type="match status" value="1"/>
</dbReference>
<name>A0A8J5EWR2_ZINOF</name>
<organism evidence="5 6">
    <name type="scientific">Zingiber officinale</name>
    <name type="common">Ginger</name>
    <name type="synonym">Amomum zingiber</name>
    <dbReference type="NCBI Taxonomy" id="94328"/>
    <lineage>
        <taxon>Eukaryota</taxon>
        <taxon>Viridiplantae</taxon>
        <taxon>Streptophyta</taxon>
        <taxon>Embryophyta</taxon>
        <taxon>Tracheophyta</taxon>
        <taxon>Spermatophyta</taxon>
        <taxon>Magnoliopsida</taxon>
        <taxon>Liliopsida</taxon>
        <taxon>Zingiberales</taxon>
        <taxon>Zingiberaceae</taxon>
        <taxon>Zingiber</taxon>
    </lineage>
</organism>
<reference evidence="5 6" key="1">
    <citation type="submission" date="2020-08" db="EMBL/GenBank/DDBJ databases">
        <title>Plant Genome Project.</title>
        <authorList>
            <person name="Zhang R.-G."/>
        </authorList>
    </citation>
    <scope>NUCLEOTIDE SEQUENCE [LARGE SCALE GENOMIC DNA]</scope>
    <source>
        <tissue evidence="5">Rhizome</tissue>
    </source>
</reference>
<comment type="caution">
    <text evidence="5">The sequence shown here is derived from an EMBL/GenBank/DDBJ whole genome shotgun (WGS) entry which is preliminary data.</text>
</comment>
<dbReference type="GO" id="GO:0005965">
    <property type="term" value="C:protein farnesyltransferase complex"/>
    <property type="evidence" value="ECO:0007669"/>
    <property type="project" value="TreeGrafter"/>
</dbReference>
<dbReference type="EMBL" id="JACMSC010000018">
    <property type="protein sequence ID" value="KAG6475705.1"/>
    <property type="molecule type" value="Genomic_DNA"/>
</dbReference>
<dbReference type="InterPro" id="IPR002088">
    <property type="entry name" value="Prenyl_trans_a"/>
</dbReference>
<proteinExistence type="inferred from homology"/>
<keyword evidence="3" id="KW-0808">Transferase</keyword>
<evidence type="ECO:0000313" key="5">
    <source>
        <dbReference type="EMBL" id="KAG6475705.1"/>
    </source>
</evidence>
<dbReference type="SUPFAM" id="SSF48439">
    <property type="entry name" value="Protein prenylyltransferase"/>
    <property type="match status" value="1"/>
</dbReference>
<dbReference type="Proteomes" id="UP000734854">
    <property type="component" value="Unassembled WGS sequence"/>
</dbReference>
<keyword evidence="6" id="KW-1185">Reference proteome</keyword>
<evidence type="ECO:0000256" key="3">
    <source>
        <dbReference type="ARBA" id="ARBA00022679"/>
    </source>
</evidence>
<evidence type="ECO:0000256" key="2">
    <source>
        <dbReference type="ARBA" id="ARBA00022602"/>
    </source>
</evidence>
<evidence type="ECO:0000256" key="4">
    <source>
        <dbReference type="ARBA" id="ARBA00022737"/>
    </source>
</evidence>
<keyword evidence="2" id="KW-0637">Prenyltransferase</keyword>
<keyword evidence="4" id="KW-0677">Repeat</keyword>
<comment type="similarity">
    <text evidence="1">Belongs to the protein prenyltransferase subunit alpha family.</text>
</comment>
<gene>
    <name evidence="5" type="ORF">ZIOFF_064934</name>
</gene>
<evidence type="ECO:0000313" key="6">
    <source>
        <dbReference type="Proteomes" id="UP000734854"/>
    </source>
</evidence>
<dbReference type="GO" id="GO:0004662">
    <property type="term" value="F:CAAX-protein geranylgeranyltransferase activity"/>
    <property type="evidence" value="ECO:0007669"/>
    <property type="project" value="TreeGrafter"/>
</dbReference>